<dbReference type="PANTHER" id="PTHR47959:SF15">
    <property type="entry name" value="RNA HELICASE"/>
    <property type="match status" value="1"/>
</dbReference>
<evidence type="ECO:0000256" key="4">
    <source>
        <dbReference type="ARBA" id="ARBA00022806"/>
    </source>
</evidence>
<feature type="domain" description="Helicase C-terminal" evidence="13">
    <location>
        <begin position="348"/>
        <end position="511"/>
    </location>
</feature>
<dbReference type="GO" id="GO:0005829">
    <property type="term" value="C:cytosol"/>
    <property type="evidence" value="ECO:0007669"/>
    <property type="project" value="TreeGrafter"/>
</dbReference>
<dbReference type="InterPro" id="IPR044764">
    <property type="entry name" value="DDX52/Rok1_DEADc"/>
</dbReference>
<feature type="compositionally biased region" description="Basic residues" evidence="11">
    <location>
        <begin position="58"/>
        <end position="68"/>
    </location>
</feature>
<sequence length="582" mass="65911">MSLAFKTLSFGIKKAPPKKNESDARNNRKELSTITEDSLQKFDELREKMIGTVETKKKKDSKKKKMAKKASIQLLSSRKRQYESDEESENDVEESTGAVEKKMQKLLDDIRRSNRIFTWGDHLPNIILRFSDSNLSPNLLKKLSEYSIRQPSPIQMQSIPFMMERRNVLASAPTGSGKTLAFALPVIEEVLGLKQRADYSSTKTSKLLVIVLEPTRELAAQTYTEFVKYCDGSSISVANFSGEETDIGTADILVSTPNRIVFHLDKIDTSALRWLIVDESDRLFEVVEGQDKCFRNQLGAIYKACDAKCTRVAFFSATFSHEVEKWCKENIDSIGMVCVGERNSSNTSVKQELTYCGTEDGKKIAIRNLLRTSFKPPALVFVQSKDRAVQLVKLLSAIDSNLKVDSINSGKSDKERDETMERFRRGEIWVLVCTEVLGRGLDLSDVGLVINYDLPTSIVSYIHRVGRTGRAGKSGHAVTYFTDTDMKYIKSIATVIRQSGFEVPEYLLEMKKVSRDTKKEMLKHAPKRHKIAMVKEQVIKRKKMLAKAAAEEKKESVVEMKKNISKPTPELKKKKMIKKKKL</sequence>
<keyword evidence="16" id="KW-1185">Reference proteome</keyword>
<keyword evidence="3" id="KW-0378">Hydrolase</keyword>
<feature type="compositionally biased region" description="Acidic residues" evidence="11">
    <location>
        <begin position="84"/>
        <end position="94"/>
    </location>
</feature>
<evidence type="ECO:0000256" key="6">
    <source>
        <dbReference type="ARBA" id="ARBA00022884"/>
    </source>
</evidence>
<dbReference type="eggNOG" id="KOG0344">
    <property type="taxonomic scope" value="Eukaryota"/>
</dbReference>
<feature type="compositionally biased region" description="Basic and acidic residues" evidence="11">
    <location>
        <begin position="18"/>
        <end position="31"/>
    </location>
</feature>
<dbReference type="EC" id="3.6.4.13" evidence="1"/>
<protein>
    <recommendedName>
        <fullName evidence="8">Probable ATP-dependent RNA helicase DDX52</fullName>
        <ecNumber evidence="1">3.6.4.13</ecNumber>
    </recommendedName>
</protein>
<dbReference type="HOGENOM" id="CLU_003041_1_4_1"/>
<name>G0NK73_CAEBE</name>
<dbReference type="GO" id="GO:0003724">
    <property type="term" value="F:RNA helicase activity"/>
    <property type="evidence" value="ECO:0007669"/>
    <property type="project" value="UniProtKB-EC"/>
</dbReference>
<dbReference type="STRING" id="135651.G0NK73"/>
<evidence type="ECO:0000259" key="13">
    <source>
        <dbReference type="PROSITE" id="PS51194"/>
    </source>
</evidence>
<dbReference type="CDD" id="cd17957">
    <property type="entry name" value="DEADc_DDX52"/>
    <property type="match status" value="1"/>
</dbReference>
<evidence type="ECO:0000256" key="1">
    <source>
        <dbReference type="ARBA" id="ARBA00012552"/>
    </source>
</evidence>
<dbReference type="SMART" id="SM00487">
    <property type="entry name" value="DEXDc"/>
    <property type="match status" value="1"/>
</dbReference>
<dbReference type="PROSITE" id="PS51195">
    <property type="entry name" value="Q_MOTIF"/>
    <property type="match status" value="1"/>
</dbReference>
<evidence type="ECO:0000256" key="11">
    <source>
        <dbReference type="SAM" id="MobiDB-lite"/>
    </source>
</evidence>
<proteinExistence type="inferred from homology"/>
<dbReference type="SUPFAM" id="SSF52540">
    <property type="entry name" value="P-loop containing nucleoside triphosphate hydrolases"/>
    <property type="match status" value="1"/>
</dbReference>
<dbReference type="InterPro" id="IPR011545">
    <property type="entry name" value="DEAD/DEAH_box_helicase_dom"/>
</dbReference>
<organism evidence="16">
    <name type="scientific">Caenorhabditis brenneri</name>
    <name type="common">Nematode worm</name>
    <dbReference type="NCBI Taxonomy" id="135651"/>
    <lineage>
        <taxon>Eukaryota</taxon>
        <taxon>Metazoa</taxon>
        <taxon>Ecdysozoa</taxon>
        <taxon>Nematoda</taxon>
        <taxon>Chromadorea</taxon>
        <taxon>Rhabditida</taxon>
        <taxon>Rhabditina</taxon>
        <taxon>Rhabditomorpha</taxon>
        <taxon>Rhabditoidea</taxon>
        <taxon>Rhabditidae</taxon>
        <taxon>Peloderinae</taxon>
        <taxon>Caenorhabditis</taxon>
    </lineage>
</organism>
<dbReference type="InterPro" id="IPR027417">
    <property type="entry name" value="P-loop_NTPase"/>
</dbReference>
<evidence type="ECO:0000256" key="3">
    <source>
        <dbReference type="ARBA" id="ARBA00022801"/>
    </source>
</evidence>
<dbReference type="FunCoup" id="G0NK73">
    <property type="interactions" value="2804"/>
</dbReference>
<feature type="region of interest" description="Disordered" evidence="11">
    <location>
        <begin position="1"/>
        <end position="33"/>
    </location>
</feature>
<dbReference type="InterPro" id="IPR014014">
    <property type="entry name" value="RNA_helicase_DEAD_Q_motif"/>
</dbReference>
<dbReference type="SMART" id="SM00490">
    <property type="entry name" value="HELICc"/>
    <property type="match status" value="1"/>
</dbReference>
<feature type="domain" description="DEAD-box RNA helicase Q" evidence="14">
    <location>
        <begin position="128"/>
        <end position="156"/>
    </location>
</feature>
<evidence type="ECO:0000259" key="14">
    <source>
        <dbReference type="PROSITE" id="PS51195"/>
    </source>
</evidence>
<dbReference type="GO" id="GO:0003723">
    <property type="term" value="F:RNA binding"/>
    <property type="evidence" value="ECO:0007669"/>
    <property type="project" value="UniProtKB-KW"/>
</dbReference>
<dbReference type="OMA" id="EMAHSIM"/>
<gene>
    <name evidence="15" type="ORF">CAEBREN_25081</name>
</gene>
<dbReference type="AlphaFoldDB" id="G0NK73"/>
<evidence type="ECO:0000313" key="16">
    <source>
        <dbReference type="Proteomes" id="UP000008068"/>
    </source>
</evidence>
<evidence type="ECO:0000256" key="5">
    <source>
        <dbReference type="ARBA" id="ARBA00022840"/>
    </source>
</evidence>
<dbReference type="Proteomes" id="UP000008068">
    <property type="component" value="Unassembled WGS sequence"/>
</dbReference>
<dbReference type="GO" id="GO:0016787">
    <property type="term" value="F:hydrolase activity"/>
    <property type="evidence" value="ECO:0007669"/>
    <property type="project" value="UniProtKB-KW"/>
</dbReference>
<dbReference type="PANTHER" id="PTHR47959">
    <property type="entry name" value="ATP-DEPENDENT RNA HELICASE RHLE-RELATED"/>
    <property type="match status" value="1"/>
</dbReference>
<dbReference type="Pfam" id="PF00270">
    <property type="entry name" value="DEAD"/>
    <property type="match status" value="1"/>
</dbReference>
<accession>G0NK73</accession>
<dbReference type="GO" id="GO:0030490">
    <property type="term" value="P:maturation of SSU-rRNA"/>
    <property type="evidence" value="ECO:0007669"/>
    <property type="project" value="InterPro"/>
</dbReference>
<dbReference type="Pfam" id="PF00271">
    <property type="entry name" value="Helicase_C"/>
    <property type="match status" value="1"/>
</dbReference>
<dbReference type="InterPro" id="IPR001650">
    <property type="entry name" value="Helicase_C-like"/>
</dbReference>
<comment type="catalytic activity">
    <reaction evidence="9">
        <text>ATP + H2O = ADP + phosphate + H(+)</text>
        <dbReference type="Rhea" id="RHEA:13065"/>
        <dbReference type="ChEBI" id="CHEBI:15377"/>
        <dbReference type="ChEBI" id="CHEBI:15378"/>
        <dbReference type="ChEBI" id="CHEBI:30616"/>
        <dbReference type="ChEBI" id="CHEBI:43474"/>
        <dbReference type="ChEBI" id="CHEBI:456216"/>
        <dbReference type="EC" id="3.6.4.13"/>
    </reaction>
</comment>
<reference evidence="16" key="1">
    <citation type="submission" date="2011-07" db="EMBL/GenBank/DDBJ databases">
        <authorList>
            <consortium name="Caenorhabditis brenneri Sequencing and Analysis Consortium"/>
            <person name="Wilson R.K."/>
        </authorList>
    </citation>
    <scope>NUCLEOTIDE SEQUENCE [LARGE SCALE GENOMIC DNA]</scope>
    <source>
        <strain evidence="16">PB2801</strain>
    </source>
</reference>
<feature type="region of interest" description="Disordered" evidence="11">
    <location>
        <begin position="560"/>
        <end position="582"/>
    </location>
</feature>
<evidence type="ECO:0000313" key="15">
    <source>
        <dbReference type="EMBL" id="EGT32828.1"/>
    </source>
</evidence>
<dbReference type="InParanoid" id="G0NK73"/>
<feature type="short sequence motif" description="Q motif" evidence="10">
    <location>
        <begin position="128"/>
        <end position="156"/>
    </location>
</feature>
<feature type="region of interest" description="Disordered" evidence="11">
    <location>
        <begin position="53"/>
        <end position="99"/>
    </location>
</feature>
<evidence type="ECO:0000256" key="10">
    <source>
        <dbReference type="PROSITE-ProRule" id="PRU00552"/>
    </source>
</evidence>
<feature type="domain" description="Helicase ATP-binding" evidence="12">
    <location>
        <begin position="159"/>
        <end position="337"/>
    </location>
</feature>
<dbReference type="EMBL" id="GL379898">
    <property type="protein sequence ID" value="EGT32828.1"/>
    <property type="molecule type" value="Genomic_DNA"/>
</dbReference>
<keyword evidence="2" id="KW-0547">Nucleotide-binding</keyword>
<dbReference type="CDD" id="cd18787">
    <property type="entry name" value="SF2_C_DEAD"/>
    <property type="match status" value="1"/>
</dbReference>
<keyword evidence="6" id="KW-0694">RNA-binding</keyword>
<dbReference type="Gene3D" id="3.40.50.300">
    <property type="entry name" value="P-loop containing nucleotide triphosphate hydrolases"/>
    <property type="match status" value="2"/>
</dbReference>
<feature type="compositionally biased region" description="Basic residues" evidence="11">
    <location>
        <begin position="572"/>
        <end position="582"/>
    </location>
</feature>
<dbReference type="OrthoDB" id="360161at2759"/>
<dbReference type="PROSITE" id="PS51194">
    <property type="entry name" value="HELICASE_CTER"/>
    <property type="match status" value="1"/>
</dbReference>
<dbReference type="InterPro" id="IPR014001">
    <property type="entry name" value="Helicase_ATP-bd"/>
</dbReference>
<evidence type="ECO:0000259" key="12">
    <source>
        <dbReference type="PROSITE" id="PS51192"/>
    </source>
</evidence>
<keyword evidence="5" id="KW-0067">ATP-binding</keyword>
<evidence type="ECO:0000256" key="2">
    <source>
        <dbReference type="ARBA" id="ARBA00022741"/>
    </source>
</evidence>
<comment type="similarity">
    <text evidence="7">Belongs to the DEAD box helicase family. DDX52/ROK1 subfamily.</text>
</comment>
<dbReference type="GO" id="GO:0005524">
    <property type="term" value="F:ATP binding"/>
    <property type="evidence" value="ECO:0007669"/>
    <property type="project" value="UniProtKB-KW"/>
</dbReference>
<evidence type="ECO:0000256" key="8">
    <source>
        <dbReference type="ARBA" id="ARBA00044533"/>
    </source>
</evidence>
<dbReference type="PROSITE" id="PS51192">
    <property type="entry name" value="HELICASE_ATP_BIND_1"/>
    <property type="match status" value="1"/>
</dbReference>
<evidence type="ECO:0000256" key="9">
    <source>
        <dbReference type="ARBA" id="ARBA00047984"/>
    </source>
</evidence>
<dbReference type="InterPro" id="IPR050079">
    <property type="entry name" value="DEAD_box_RNA_helicase"/>
</dbReference>
<keyword evidence="4" id="KW-0347">Helicase</keyword>
<evidence type="ECO:0000256" key="7">
    <source>
        <dbReference type="ARBA" id="ARBA00024355"/>
    </source>
</evidence>